<sequence length="232" mass="23861">MDHPHPHRQAPSTRNRAARLTYADKCGSFPADTRAAAMTQCSQARTHRVAPASVASGAVKIGTGVILPQVQLATIVAMPRGSAQLSAETGSLSPKQEQRSFVGLESHPASASTANQHYSPPVAQVQSARAQAPPGPGHPGPGHPGPGHPGRAKAAAPAWSAKTATKGSCSYVAPSSRAPRGPQGRGLPPSTSPHGGAQATNPASGYSPPKRRAAPLLVHQAKVQKTMGRPWR</sequence>
<accession>A0A6P8Y637</accession>
<dbReference type="RefSeq" id="XP_034235073.1">
    <property type="nucleotide sequence ID" value="XM_034379182.1"/>
</dbReference>
<dbReference type="Proteomes" id="UP000515158">
    <property type="component" value="Unplaced"/>
</dbReference>
<keyword evidence="2" id="KW-1185">Reference proteome</keyword>
<organism evidence="3">
    <name type="scientific">Thrips palmi</name>
    <name type="common">Melon thrips</name>
    <dbReference type="NCBI Taxonomy" id="161013"/>
    <lineage>
        <taxon>Eukaryota</taxon>
        <taxon>Metazoa</taxon>
        <taxon>Ecdysozoa</taxon>
        <taxon>Arthropoda</taxon>
        <taxon>Hexapoda</taxon>
        <taxon>Insecta</taxon>
        <taxon>Pterygota</taxon>
        <taxon>Neoptera</taxon>
        <taxon>Paraneoptera</taxon>
        <taxon>Thysanoptera</taxon>
        <taxon>Terebrantia</taxon>
        <taxon>Thripoidea</taxon>
        <taxon>Thripidae</taxon>
        <taxon>Thrips</taxon>
    </lineage>
</organism>
<feature type="region of interest" description="Disordered" evidence="1">
    <location>
        <begin position="86"/>
        <end position="214"/>
    </location>
</feature>
<dbReference type="AlphaFoldDB" id="A0A6P8Y637"/>
<dbReference type="InParanoid" id="A0A6P8Y637"/>
<evidence type="ECO:0000313" key="2">
    <source>
        <dbReference type="Proteomes" id="UP000515158"/>
    </source>
</evidence>
<gene>
    <name evidence="3" type="primary">LOC117641674</name>
</gene>
<name>A0A6P8Y637_THRPL</name>
<feature type="compositionally biased region" description="Polar residues" evidence="1">
    <location>
        <begin position="109"/>
        <end position="118"/>
    </location>
</feature>
<dbReference type="GeneID" id="117641674"/>
<reference evidence="3" key="1">
    <citation type="submission" date="2025-08" db="UniProtKB">
        <authorList>
            <consortium name="RefSeq"/>
        </authorList>
    </citation>
    <scope>IDENTIFICATION</scope>
    <source>
        <tissue evidence="3">Total insect</tissue>
    </source>
</reference>
<feature type="compositionally biased region" description="Polar residues" evidence="1">
    <location>
        <begin position="86"/>
        <end position="95"/>
    </location>
</feature>
<protein>
    <submittedName>
        <fullName evidence="3">Spidroin-2-like</fullName>
    </submittedName>
</protein>
<evidence type="ECO:0000313" key="3">
    <source>
        <dbReference type="RefSeq" id="XP_034235073.1"/>
    </source>
</evidence>
<proteinExistence type="predicted"/>
<feature type="compositionally biased region" description="Pro residues" evidence="1">
    <location>
        <begin position="133"/>
        <end position="147"/>
    </location>
</feature>
<evidence type="ECO:0000256" key="1">
    <source>
        <dbReference type="SAM" id="MobiDB-lite"/>
    </source>
</evidence>
<dbReference type="KEGG" id="tpal:117641674"/>